<organism evidence="1 2">
    <name type="scientific">Brassica napus</name>
    <name type="common">Rape</name>
    <dbReference type="NCBI Taxonomy" id="3708"/>
    <lineage>
        <taxon>Eukaryota</taxon>
        <taxon>Viridiplantae</taxon>
        <taxon>Streptophyta</taxon>
        <taxon>Embryophyta</taxon>
        <taxon>Tracheophyta</taxon>
        <taxon>Spermatophyta</taxon>
        <taxon>Magnoliopsida</taxon>
        <taxon>eudicotyledons</taxon>
        <taxon>Gunneridae</taxon>
        <taxon>Pentapetalae</taxon>
        <taxon>rosids</taxon>
        <taxon>malvids</taxon>
        <taxon>Brassicales</taxon>
        <taxon>Brassicaceae</taxon>
        <taxon>Brassiceae</taxon>
        <taxon>Brassica</taxon>
    </lineage>
</organism>
<dbReference type="Proteomes" id="UP000824890">
    <property type="component" value="Unassembled WGS sequence"/>
</dbReference>
<gene>
    <name evidence="1" type="ORF">HID58_054158</name>
</gene>
<protein>
    <submittedName>
        <fullName evidence="1">Uncharacterized protein</fullName>
    </submittedName>
</protein>
<reference evidence="1 2" key="1">
    <citation type="submission" date="2021-05" db="EMBL/GenBank/DDBJ databases">
        <title>Genome Assembly of Synthetic Allotetraploid Brassica napus Reveals Homoeologous Exchanges between Subgenomes.</title>
        <authorList>
            <person name="Davis J.T."/>
        </authorList>
    </citation>
    <scope>NUCLEOTIDE SEQUENCE [LARGE SCALE GENOMIC DNA]</scope>
    <source>
        <strain evidence="2">cv. Da-Ae</strain>
        <tissue evidence="1">Seedling</tissue>
    </source>
</reference>
<proteinExistence type="predicted"/>
<keyword evidence="2" id="KW-1185">Reference proteome</keyword>
<dbReference type="EMBL" id="JAGKQM010000013">
    <property type="protein sequence ID" value="KAH0891729.1"/>
    <property type="molecule type" value="Genomic_DNA"/>
</dbReference>
<evidence type="ECO:0000313" key="2">
    <source>
        <dbReference type="Proteomes" id="UP000824890"/>
    </source>
</evidence>
<dbReference type="SMART" id="SM00367">
    <property type="entry name" value="LRR_CC"/>
    <property type="match status" value="2"/>
</dbReference>
<evidence type="ECO:0000313" key="1">
    <source>
        <dbReference type="EMBL" id="KAH0891729.1"/>
    </source>
</evidence>
<dbReference type="InterPro" id="IPR032675">
    <property type="entry name" value="LRR_dom_sf"/>
</dbReference>
<dbReference type="InterPro" id="IPR006553">
    <property type="entry name" value="Leu-rich_rpt_Cys-con_subtyp"/>
</dbReference>
<name>A0ABQ8AGQ0_BRANA</name>
<sequence length="196" mass="20816">MSGRRLDFSTKVSPPFNRRILRSIGVSSVQSPLLRSIGVTSDQSSLLRSIVSPPVNCLSFLSHILLSVAKGSSDFGFDSGTVLSKLEVLDMVNCTLIDDDGLEYLENGCPSLQEIDVTRSERVSLSGVVSIVSGHPDLHHLRKTLGVTSDNLDDQTQPCSGNVVIDQSGGAPKVKNVGASLVKLAGDGTYTALLFT</sequence>
<comment type="caution">
    <text evidence="1">The sequence shown here is derived from an EMBL/GenBank/DDBJ whole genome shotgun (WGS) entry which is preliminary data.</text>
</comment>
<dbReference type="Gene3D" id="3.80.10.10">
    <property type="entry name" value="Ribonuclease Inhibitor"/>
    <property type="match status" value="1"/>
</dbReference>
<accession>A0ABQ8AGQ0</accession>
<dbReference type="SUPFAM" id="SSF52047">
    <property type="entry name" value="RNI-like"/>
    <property type="match status" value="1"/>
</dbReference>